<dbReference type="PROSITE" id="PS00701">
    <property type="entry name" value="RIBOSOMAL_L16_2"/>
    <property type="match status" value="1"/>
</dbReference>
<reference evidence="1 2" key="1">
    <citation type="journal article" date="2018" name="Mol. Plant">
        <title>The genome of Artemisia annua provides insight into the evolution of Asteraceae family and artemisinin biosynthesis.</title>
        <authorList>
            <person name="Shen Q."/>
            <person name="Zhang L."/>
            <person name="Liao Z."/>
            <person name="Wang S."/>
            <person name="Yan T."/>
            <person name="Shi P."/>
            <person name="Liu M."/>
            <person name="Fu X."/>
            <person name="Pan Q."/>
            <person name="Wang Y."/>
            <person name="Lv Z."/>
            <person name="Lu X."/>
            <person name="Zhang F."/>
            <person name="Jiang W."/>
            <person name="Ma Y."/>
            <person name="Chen M."/>
            <person name="Hao X."/>
            <person name="Li L."/>
            <person name="Tang Y."/>
            <person name="Lv G."/>
            <person name="Zhou Y."/>
            <person name="Sun X."/>
            <person name="Brodelius P.E."/>
            <person name="Rose J.K.C."/>
            <person name="Tang K."/>
        </authorList>
    </citation>
    <scope>NUCLEOTIDE SEQUENCE [LARGE SCALE GENOMIC DNA]</scope>
    <source>
        <strain evidence="2">cv. Huhao1</strain>
        <tissue evidence="1">Leaf</tissue>
    </source>
</reference>
<dbReference type="Proteomes" id="UP000245207">
    <property type="component" value="Unassembled WGS sequence"/>
</dbReference>
<gene>
    <name evidence="1" type="ORF">CTI12_AA544580</name>
</gene>
<organism evidence="1 2">
    <name type="scientific">Artemisia annua</name>
    <name type="common">Sweet wormwood</name>
    <dbReference type="NCBI Taxonomy" id="35608"/>
    <lineage>
        <taxon>Eukaryota</taxon>
        <taxon>Viridiplantae</taxon>
        <taxon>Streptophyta</taxon>
        <taxon>Embryophyta</taxon>
        <taxon>Tracheophyta</taxon>
        <taxon>Spermatophyta</taxon>
        <taxon>Magnoliopsida</taxon>
        <taxon>eudicotyledons</taxon>
        <taxon>Gunneridae</taxon>
        <taxon>Pentapetalae</taxon>
        <taxon>asterids</taxon>
        <taxon>campanulids</taxon>
        <taxon>Asterales</taxon>
        <taxon>Asteraceae</taxon>
        <taxon>Asteroideae</taxon>
        <taxon>Anthemideae</taxon>
        <taxon>Artemisiinae</taxon>
        <taxon>Artemisia</taxon>
    </lineage>
</organism>
<evidence type="ECO:0000313" key="2">
    <source>
        <dbReference type="Proteomes" id="UP000245207"/>
    </source>
</evidence>
<dbReference type="GO" id="GO:0006412">
    <property type="term" value="P:translation"/>
    <property type="evidence" value="ECO:0007669"/>
    <property type="project" value="InterPro"/>
</dbReference>
<dbReference type="AlphaFoldDB" id="A0A2U1L128"/>
<accession>A0A2U1L128</accession>
<comment type="caution">
    <text evidence="1">The sequence shown here is derived from an EMBL/GenBank/DDBJ whole genome shotgun (WGS) entry which is preliminary data.</text>
</comment>
<dbReference type="EMBL" id="PKPP01012248">
    <property type="protein sequence ID" value="PWA42685.1"/>
    <property type="molecule type" value="Genomic_DNA"/>
</dbReference>
<evidence type="ECO:0000313" key="1">
    <source>
        <dbReference type="EMBL" id="PWA42685.1"/>
    </source>
</evidence>
<name>A0A2U1L128_ARTAN</name>
<keyword evidence="2" id="KW-1185">Reference proteome</keyword>
<dbReference type="InterPro" id="IPR020798">
    <property type="entry name" value="Ribosomal_uL16_CS"/>
</dbReference>
<proteinExistence type="predicted"/>
<dbReference type="GO" id="GO:0003735">
    <property type="term" value="F:structural constituent of ribosome"/>
    <property type="evidence" value="ECO:0007669"/>
    <property type="project" value="InterPro"/>
</dbReference>
<dbReference type="GO" id="GO:0005840">
    <property type="term" value="C:ribosome"/>
    <property type="evidence" value="ECO:0007669"/>
    <property type="project" value="InterPro"/>
</dbReference>
<protein>
    <submittedName>
        <fullName evidence="1">Uncharacterized protein</fullName>
    </submittedName>
</protein>
<sequence length="184" mass="20953">MRGRMGRGKGNPAGWVSSVSEPCGVRSKASRVRMKQVPDVIPSPAHNFVNTTRGSSFSEICFHDLPLDFSLVKVDIHESSKLEDQEDVDGSKIIREVFPLEIGDTSLSWLKWEIGDISRFTTQTNEEKSRPRSAFDMQKYVEIQNDEQHLFENWREQNQLVQVVNCFVEIICRLVNISNAVILA</sequence>